<reference evidence="3 4" key="1">
    <citation type="journal article" date="2019" name="Fungal Biol. Biotechnol.">
        <title>Draft genome sequence of fastidious pathogen Ceratobasidium theobromae, which causes vascular-streak dieback in Theobroma cacao.</title>
        <authorList>
            <person name="Ali S.S."/>
            <person name="Asman A."/>
            <person name="Shao J."/>
            <person name="Firmansyah A.P."/>
            <person name="Susilo A.W."/>
            <person name="Rosmana A."/>
            <person name="McMahon P."/>
            <person name="Junaid M."/>
            <person name="Guest D."/>
            <person name="Kheng T.Y."/>
            <person name="Meinhardt L.W."/>
            <person name="Bailey B.A."/>
        </authorList>
    </citation>
    <scope>NUCLEOTIDE SEQUENCE [LARGE SCALE GENOMIC DNA]</scope>
    <source>
        <strain evidence="3 4">CT2</strain>
    </source>
</reference>
<gene>
    <name evidence="3" type="ORF">CTheo_7224</name>
</gene>
<evidence type="ECO:0000313" key="3">
    <source>
        <dbReference type="EMBL" id="KAB5589332.1"/>
    </source>
</evidence>
<sequence length="190" mass="19993">MLRIAALLLAASTLCLAITTPRPTVQPVQEEQAKLLKSNAYGSANGNSFDDAVSIQVPLAGTTGTSTNGPKLLSLTLRGGKRLDGISFGLTSGETFNHGGSGGVPRSITLDYNEYIKSVKLCWGKKGKKSRIFYALATTSTERTIEAGKTTGNCEDVATPDGYTVVGGYGRSGDEIDQLGFVYAPLPKLQ</sequence>
<dbReference type="Gene3D" id="2.100.10.30">
    <property type="entry name" value="Jacalin-like lectin domain"/>
    <property type="match status" value="1"/>
</dbReference>
<keyword evidence="1" id="KW-0732">Signal</keyword>
<evidence type="ECO:0000259" key="2">
    <source>
        <dbReference type="PROSITE" id="PS51752"/>
    </source>
</evidence>
<dbReference type="OrthoDB" id="3216598at2759"/>
<organism evidence="3 4">
    <name type="scientific">Ceratobasidium theobromae</name>
    <dbReference type="NCBI Taxonomy" id="1582974"/>
    <lineage>
        <taxon>Eukaryota</taxon>
        <taxon>Fungi</taxon>
        <taxon>Dikarya</taxon>
        <taxon>Basidiomycota</taxon>
        <taxon>Agaricomycotina</taxon>
        <taxon>Agaricomycetes</taxon>
        <taxon>Cantharellales</taxon>
        <taxon>Ceratobasidiaceae</taxon>
        <taxon>Ceratobasidium</taxon>
    </lineage>
</organism>
<proteinExistence type="predicted"/>
<feature type="chain" id="PRO_5024288597" evidence="1">
    <location>
        <begin position="18"/>
        <end position="190"/>
    </location>
</feature>
<dbReference type="AlphaFoldDB" id="A0A5N5QC63"/>
<keyword evidence="4" id="KW-1185">Reference proteome</keyword>
<dbReference type="SMART" id="SM00915">
    <property type="entry name" value="Jacalin"/>
    <property type="match status" value="1"/>
</dbReference>
<dbReference type="Proteomes" id="UP000383932">
    <property type="component" value="Unassembled WGS sequence"/>
</dbReference>
<evidence type="ECO:0000313" key="4">
    <source>
        <dbReference type="Proteomes" id="UP000383932"/>
    </source>
</evidence>
<comment type="caution">
    <text evidence="3">The sequence shown here is derived from an EMBL/GenBank/DDBJ whole genome shotgun (WGS) entry which is preliminary data.</text>
</comment>
<accession>A0A5N5QC63</accession>
<evidence type="ECO:0000256" key="1">
    <source>
        <dbReference type="SAM" id="SignalP"/>
    </source>
</evidence>
<protein>
    <submittedName>
        <fullName evidence="3">Putative effector protein</fullName>
    </submittedName>
</protein>
<name>A0A5N5QC63_9AGAM</name>
<feature type="domain" description="Jacalin-type lectin" evidence="2">
    <location>
        <begin position="35"/>
        <end position="185"/>
    </location>
</feature>
<dbReference type="Pfam" id="PF01419">
    <property type="entry name" value="Jacalin"/>
    <property type="match status" value="1"/>
</dbReference>
<feature type="signal peptide" evidence="1">
    <location>
        <begin position="1"/>
        <end position="17"/>
    </location>
</feature>
<dbReference type="PROSITE" id="PS51752">
    <property type="entry name" value="JACALIN_LECTIN"/>
    <property type="match status" value="1"/>
</dbReference>
<dbReference type="InterPro" id="IPR001229">
    <property type="entry name" value="Jacalin-like_lectin_dom"/>
</dbReference>
<dbReference type="InterPro" id="IPR036404">
    <property type="entry name" value="Jacalin-like_lectin_dom_sf"/>
</dbReference>
<dbReference type="SUPFAM" id="SSF51101">
    <property type="entry name" value="Mannose-binding lectins"/>
    <property type="match status" value="1"/>
</dbReference>
<dbReference type="EMBL" id="SSOP01000285">
    <property type="protein sequence ID" value="KAB5589332.1"/>
    <property type="molecule type" value="Genomic_DNA"/>
</dbReference>